<dbReference type="GO" id="GO:0034497">
    <property type="term" value="P:protein localization to phagophore assembly site"/>
    <property type="evidence" value="ECO:0007669"/>
    <property type="project" value="TreeGrafter"/>
</dbReference>
<evidence type="ECO:0000313" key="8">
    <source>
        <dbReference type="Proteomes" id="UP001152747"/>
    </source>
</evidence>
<name>A0A9P1NCW3_9PELO</name>
<comment type="caution">
    <text evidence="7">The sequence shown here is derived from an EMBL/GenBank/DDBJ whole genome shotgun (WGS) entry which is preliminary data.</text>
</comment>
<reference evidence="7" key="1">
    <citation type="submission" date="2022-11" db="EMBL/GenBank/DDBJ databases">
        <authorList>
            <person name="Kikuchi T."/>
        </authorList>
    </citation>
    <scope>NUCLEOTIDE SEQUENCE</scope>
    <source>
        <strain evidence="7">PS1010</strain>
    </source>
</reference>
<dbReference type="GO" id="GO:0000407">
    <property type="term" value="C:phagophore assembly site"/>
    <property type="evidence" value="ECO:0007669"/>
    <property type="project" value="UniProtKB-SubCell"/>
</dbReference>
<feature type="compositionally biased region" description="Polar residues" evidence="5">
    <location>
        <begin position="195"/>
        <end position="209"/>
    </location>
</feature>
<dbReference type="AlphaFoldDB" id="A0A9P1NCW3"/>
<feature type="compositionally biased region" description="Basic and acidic residues" evidence="5">
    <location>
        <begin position="329"/>
        <end position="342"/>
    </location>
</feature>
<feature type="region of interest" description="Disordered" evidence="5">
    <location>
        <begin position="317"/>
        <end position="355"/>
    </location>
</feature>
<protein>
    <recommendedName>
        <fullName evidence="4">Autophagy-related protein 13</fullName>
    </recommendedName>
</protein>
<dbReference type="InterPro" id="IPR036570">
    <property type="entry name" value="HORMA_dom_sf"/>
</dbReference>
<dbReference type="InterPro" id="IPR018731">
    <property type="entry name" value="Atg13_N"/>
</dbReference>
<dbReference type="EMBL" id="CANHGI010000006">
    <property type="protein sequence ID" value="CAI5456403.1"/>
    <property type="molecule type" value="Genomic_DNA"/>
</dbReference>
<feature type="region of interest" description="Disordered" evidence="5">
    <location>
        <begin position="236"/>
        <end position="276"/>
    </location>
</feature>
<comment type="similarity">
    <text evidence="2 4">Belongs to the ATG13 family. Metazoan subfamily.</text>
</comment>
<evidence type="ECO:0000256" key="3">
    <source>
        <dbReference type="ARBA" id="ARBA00023006"/>
    </source>
</evidence>
<dbReference type="Pfam" id="PF10033">
    <property type="entry name" value="ATG13"/>
    <property type="match status" value="1"/>
</dbReference>
<dbReference type="GO" id="GO:1990316">
    <property type="term" value="C:Atg1/ULK1 kinase complex"/>
    <property type="evidence" value="ECO:0007669"/>
    <property type="project" value="TreeGrafter"/>
</dbReference>
<feature type="region of interest" description="Disordered" evidence="5">
    <location>
        <begin position="176"/>
        <end position="209"/>
    </location>
</feature>
<feature type="compositionally biased region" description="Polar residues" evidence="5">
    <location>
        <begin position="251"/>
        <end position="267"/>
    </location>
</feature>
<organism evidence="7 8">
    <name type="scientific">Caenorhabditis angaria</name>
    <dbReference type="NCBI Taxonomy" id="860376"/>
    <lineage>
        <taxon>Eukaryota</taxon>
        <taxon>Metazoa</taxon>
        <taxon>Ecdysozoa</taxon>
        <taxon>Nematoda</taxon>
        <taxon>Chromadorea</taxon>
        <taxon>Rhabditida</taxon>
        <taxon>Rhabditina</taxon>
        <taxon>Rhabditomorpha</taxon>
        <taxon>Rhabditoidea</taxon>
        <taxon>Rhabditidae</taxon>
        <taxon>Peloderinae</taxon>
        <taxon>Caenorhabditis</taxon>
    </lineage>
</organism>
<gene>
    <name evidence="7" type="ORF">CAMP_LOCUS19040</name>
</gene>
<evidence type="ECO:0000256" key="1">
    <source>
        <dbReference type="ARBA" id="ARBA00004329"/>
    </source>
</evidence>
<dbReference type="GO" id="GO:0005829">
    <property type="term" value="C:cytosol"/>
    <property type="evidence" value="ECO:0007669"/>
    <property type="project" value="TreeGrafter"/>
</dbReference>
<evidence type="ECO:0000256" key="2">
    <source>
        <dbReference type="ARBA" id="ARBA00007341"/>
    </source>
</evidence>
<sequence length="440" mass="49151">MVQQLVQARLGDHIEQPCVASPESHDWFNMKIDELGEVSALLKSSVRHLPPAGKLTVEFVLYTASGQFLPLETWSLTVDDQKADTNMNMSSDLYHQLSTLLRSVTCAARMTPMHRLYVKKQNIDSFIIMYRIYDCTGISDLGEESKHRRLAELPTQYGTVCLDLTYRTKMHFDFDEKQAESEEDDPDKTLESDETPTPSIPNRPSLSNCIPLTAETAKGEKIVTTPMSATTCNFQAASEESKKTGPKFILGQSTSSEESRNSEQPNSVEDDDKPPIALLKKNSFPFLSLLQSSYAPKEKKNSEASLCSRIPETLSENDITNKNLEGNEESVKNDENADKEKEKEEDDKNMEGSSNEMMVSEESFVDLDICAFGTKASRTGNELGELIKQLKIAPEILTNCVFPPVIAGGQIEQELQKLTAQKSEISDFIQKINSIVDHDD</sequence>
<comment type="subcellular location">
    <subcellularLocation>
        <location evidence="1">Preautophagosomal structure</location>
    </subcellularLocation>
</comment>
<keyword evidence="3 4" id="KW-0072">Autophagy</keyword>
<dbReference type="OrthoDB" id="70161at2759"/>
<dbReference type="InterPro" id="IPR040182">
    <property type="entry name" value="ATG13"/>
</dbReference>
<evidence type="ECO:0000256" key="5">
    <source>
        <dbReference type="SAM" id="MobiDB-lite"/>
    </source>
</evidence>
<proteinExistence type="inferred from homology"/>
<keyword evidence="8" id="KW-1185">Reference proteome</keyword>
<dbReference type="Gene3D" id="3.30.900.10">
    <property type="entry name" value="HORMA domain"/>
    <property type="match status" value="1"/>
</dbReference>
<accession>A0A9P1NCW3</accession>
<evidence type="ECO:0000259" key="6">
    <source>
        <dbReference type="Pfam" id="PF10033"/>
    </source>
</evidence>
<dbReference type="PANTHER" id="PTHR13430:SF4">
    <property type="entry name" value="AUTOPHAGY-RELATED PROTEIN 13"/>
    <property type="match status" value="1"/>
</dbReference>
<evidence type="ECO:0000256" key="4">
    <source>
        <dbReference type="RuleBase" id="RU361214"/>
    </source>
</evidence>
<dbReference type="PANTHER" id="PTHR13430">
    <property type="match status" value="1"/>
</dbReference>
<dbReference type="Proteomes" id="UP001152747">
    <property type="component" value="Unassembled WGS sequence"/>
</dbReference>
<dbReference type="GO" id="GO:0000423">
    <property type="term" value="P:mitophagy"/>
    <property type="evidence" value="ECO:0007669"/>
    <property type="project" value="TreeGrafter"/>
</dbReference>
<evidence type="ECO:0000313" key="7">
    <source>
        <dbReference type="EMBL" id="CAI5456403.1"/>
    </source>
</evidence>
<feature type="domain" description="Autophagy-related protein 13 N-terminal" evidence="6">
    <location>
        <begin position="71"/>
        <end position="172"/>
    </location>
</feature>
<dbReference type="GO" id="GO:0034727">
    <property type="term" value="P:piecemeal microautophagy of the nucleus"/>
    <property type="evidence" value="ECO:0007669"/>
    <property type="project" value="TreeGrafter"/>
</dbReference>